<keyword evidence="8" id="KW-0902">Two-component regulatory system</keyword>
<feature type="domain" description="PAC" evidence="15">
    <location>
        <begin position="193"/>
        <end position="243"/>
    </location>
</feature>
<evidence type="ECO:0000256" key="2">
    <source>
        <dbReference type="ARBA" id="ARBA00012438"/>
    </source>
</evidence>
<comment type="subunit">
    <text evidence="9">At low DSF concentrations, interacts with RpfF.</text>
</comment>
<dbReference type="InterPro" id="IPR003661">
    <property type="entry name" value="HisK_dim/P_dom"/>
</dbReference>
<dbReference type="InterPro" id="IPR036890">
    <property type="entry name" value="HATPase_C_sf"/>
</dbReference>
<dbReference type="Gene3D" id="3.30.450.20">
    <property type="entry name" value="PAS domain"/>
    <property type="match status" value="4"/>
</dbReference>
<dbReference type="PRINTS" id="PR00344">
    <property type="entry name" value="BCTRLSENSOR"/>
</dbReference>
<name>A0A6I6JGH0_9BACT</name>
<dbReference type="Proteomes" id="UP000428328">
    <property type="component" value="Chromosome"/>
</dbReference>
<dbReference type="AlphaFoldDB" id="A0A6I6JGH0"/>
<dbReference type="FunFam" id="3.30.565.10:FF:000010">
    <property type="entry name" value="Sensor histidine kinase RcsC"/>
    <property type="match status" value="1"/>
</dbReference>
<evidence type="ECO:0000256" key="7">
    <source>
        <dbReference type="ARBA" id="ARBA00022840"/>
    </source>
</evidence>
<feature type="domain" description="PAS" evidence="14">
    <location>
        <begin position="121"/>
        <end position="166"/>
    </location>
</feature>
<evidence type="ECO:0000256" key="11">
    <source>
        <dbReference type="PROSITE-ProRule" id="PRU00169"/>
    </source>
</evidence>
<dbReference type="SMART" id="SM00388">
    <property type="entry name" value="HisKA"/>
    <property type="match status" value="1"/>
</dbReference>
<dbReference type="InterPro" id="IPR005467">
    <property type="entry name" value="His_kinase_dom"/>
</dbReference>
<dbReference type="SMART" id="SM00086">
    <property type="entry name" value="PAC"/>
    <property type="match status" value="3"/>
</dbReference>
<dbReference type="InterPro" id="IPR001789">
    <property type="entry name" value="Sig_transdc_resp-reg_receiver"/>
</dbReference>
<dbReference type="GO" id="GO:0005524">
    <property type="term" value="F:ATP binding"/>
    <property type="evidence" value="ECO:0007669"/>
    <property type="project" value="UniProtKB-KW"/>
</dbReference>
<evidence type="ECO:0000256" key="1">
    <source>
        <dbReference type="ARBA" id="ARBA00000085"/>
    </source>
</evidence>
<dbReference type="InterPro" id="IPR001610">
    <property type="entry name" value="PAC"/>
</dbReference>
<keyword evidence="3 11" id="KW-0597">Phosphoprotein</keyword>
<evidence type="ECO:0000313" key="17">
    <source>
        <dbReference type="Proteomes" id="UP000428328"/>
    </source>
</evidence>
<dbReference type="PANTHER" id="PTHR45339:SF3">
    <property type="entry name" value="HISTIDINE KINASE"/>
    <property type="match status" value="1"/>
</dbReference>
<dbReference type="SUPFAM" id="SSF52172">
    <property type="entry name" value="CheY-like"/>
    <property type="match status" value="2"/>
</dbReference>
<keyword evidence="4" id="KW-0808">Transferase</keyword>
<keyword evidence="7" id="KW-0067">ATP-binding</keyword>
<dbReference type="Pfam" id="PF02518">
    <property type="entry name" value="HATPase_c"/>
    <property type="match status" value="1"/>
</dbReference>
<dbReference type="PROSITE" id="PS50113">
    <property type="entry name" value="PAC"/>
    <property type="match status" value="1"/>
</dbReference>
<dbReference type="InterPro" id="IPR003594">
    <property type="entry name" value="HATPase_dom"/>
</dbReference>
<dbReference type="Gene3D" id="3.30.450.40">
    <property type="match status" value="1"/>
</dbReference>
<dbReference type="Pfam" id="PF00072">
    <property type="entry name" value="Response_reg"/>
    <property type="match status" value="2"/>
</dbReference>
<dbReference type="PANTHER" id="PTHR45339">
    <property type="entry name" value="HYBRID SIGNAL TRANSDUCTION HISTIDINE KINASE J"/>
    <property type="match status" value="1"/>
</dbReference>
<dbReference type="GO" id="GO:0000155">
    <property type="term" value="F:phosphorelay sensor kinase activity"/>
    <property type="evidence" value="ECO:0007669"/>
    <property type="project" value="InterPro"/>
</dbReference>
<reference evidence="16 17" key="1">
    <citation type="submission" date="2019-11" db="EMBL/GenBank/DDBJ databases">
        <authorList>
            <person name="Zheng R.K."/>
            <person name="Sun C.M."/>
        </authorList>
    </citation>
    <scope>NUCLEOTIDE SEQUENCE [LARGE SCALE GENOMIC DNA]</scope>
    <source>
        <strain evidence="16 17">SRB007</strain>
    </source>
</reference>
<sequence length="1194" mass="133499">MIRRGYRVTEADNGTDGVEAFTLDKPDVVLVALRLSGMSGVAVVAELAERGPELPLIALSEGGELKDAVRSMRQGAWDIVAKGEGMMAELDQALVKGFERAAFLRRQKAELEAEVRERKLAEDRFRTMLEVSPQPVVIVNLENGRCVFANHAAAEQLGVAPGEAEGLRARTFFDEANVHGDVRGRLLRDGHLKEVELELCRKDGSVFWVQASASLMSLDGRRVAYVSFIDISARMELVDALRKFKFIANASHDSMTLANRDYVYEAVNRAYLDQTWGTDKDILGRNMVEIWGEKNFEQNIRHHFDLCLTGRTVVYRAWFAFPGQETRYYEVFMYPYGRKKEEITHVATVSRDITESAEAEARIMQTREYFQAIFESSLDPILLFDEDLNILDMNTAATARFIGVSGKKRLGLTKLFPDEAGQEFRSMVMPALKSLGSWFGVWSFVDINGESIPTETAISALPQRGNARPCRYVAVVRDISPRLKAEARRRETEERYRAVFEFTGAATVLINEKGLVVKANQRFAELYGQDREEIEGRLDWIDYVAEEDRERLLGQRQKRLRAGCGAVTEYEFRFVSHDGEVRDACSLVSQMPDGKESIASITDISERKYNETVAFTLYRVSNAVSTTPCLDELYKRIHSILCDIINAENFFIAELDKSRRFLEFPYFEDAMDNCKGVVFDTWDDEVTSLSVEVLRLGRPLLVKDVDHSVAMSRRCLDDASIKIECVARNELLRRKGAAEGSMFGSSSKDWLGVPIKVKGEGIGVLAVQSYDDPEQYSARDVELLVSVAEQVALAIERRANERDLLSAKELAEAANLTKNEFLANMSHEVRTPLNGVLGMLQLAKTTPLSREQRDYVDTALASGRSLLSIINDILDLTKIEAGRLEIACEPFSPRHLVRDVIATFRHDASDKHITLEADLSSNLPDLVVGGKGRLRQILFNLVGNSVKFTEKGKITVSMLPMNIDHEAGKVRMLVSVADTGIGIPDDMISHVFEPFTQVDGSSVRQHQGSGLGLGIVRRLASLMGGYLSVDTMEGEGTTVYLTLTFDLDPAGAERSCCLYNASGRQDSMHFLVVEDNRINRLLAIRMIGKLGHTEESAKDGNEALEKLRESHFDAVFTDIQMPGMDGLELTRRIRASEPGSDINPDIWIIAMTAHAMSGDREHFLAKGIDDYIAKPLEMDDIQAAVARLYASRQP</sequence>
<evidence type="ECO:0000259" key="15">
    <source>
        <dbReference type="PROSITE" id="PS50113"/>
    </source>
</evidence>
<dbReference type="SUPFAM" id="SSF47384">
    <property type="entry name" value="Homodimeric domain of signal transducing histidine kinase"/>
    <property type="match status" value="1"/>
</dbReference>
<dbReference type="SMART" id="SM00387">
    <property type="entry name" value="HATPase_c"/>
    <property type="match status" value="1"/>
</dbReference>
<dbReference type="NCBIfam" id="TIGR00229">
    <property type="entry name" value="sensory_box"/>
    <property type="match status" value="4"/>
</dbReference>
<dbReference type="Pfam" id="PF13185">
    <property type="entry name" value="GAF_2"/>
    <property type="match status" value="1"/>
</dbReference>
<dbReference type="InterPro" id="IPR036097">
    <property type="entry name" value="HisK_dim/P_sf"/>
</dbReference>
<dbReference type="InterPro" id="IPR035965">
    <property type="entry name" value="PAS-like_dom_sf"/>
</dbReference>
<evidence type="ECO:0000256" key="3">
    <source>
        <dbReference type="ARBA" id="ARBA00022553"/>
    </source>
</evidence>
<dbReference type="Pfam" id="PF08447">
    <property type="entry name" value="PAS_3"/>
    <property type="match status" value="1"/>
</dbReference>
<comment type="catalytic activity">
    <reaction evidence="1">
        <text>ATP + protein L-histidine = ADP + protein N-phospho-L-histidine.</text>
        <dbReference type="EC" id="2.7.13.3"/>
    </reaction>
</comment>
<dbReference type="Gene3D" id="3.30.565.10">
    <property type="entry name" value="Histidine kinase-like ATPase, C-terminal domain"/>
    <property type="match status" value="1"/>
</dbReference>
<dbReference type="Pfam" id="PF00512">
    <property type="entry name" value="HisKA"/>
    <property type="match status" value="1"/>
</dbReference>
<dbReference type="InterPro" id="IPR000700">
    <property type="entry name" value="PAS-assoc_C"/>
</dbReference>
<dbReference type="SMART" id="SM00065">
    <property type="entry name" value="GAF"/>
    <property type="match status" value="1"/>
</dbReference>
<dbReference type="SMART" id="SM00091">
    <property type="entry name" value="PAS"/>
    <property type="match status" value="4"/>
</dbReference>
<dbReference type="InterPro" id="IPR013655">
    <property type="entry name" value="PAS_fold_3"/>
</dbReference>
<comment type="caution">
    <text evidence="11">Lacks conserved residue(s) required for the propagation of feature annotation.</text>
</comment>
<dbReference type="InterPro" id="IPR000014">
    <property type="entry name" value="PAS"/>
</dbReference>
<organism evidence="16 17">
    <name type="scientific">Pseudodesulfovibrio cashew</name>
    <dbReference type="NCBI Taxonomy" id="2678688"/>
    <lineage>
        <taxon>Bacteria</taxon>
        <taxon>Pseudomonadati</taxon>
        <taxon>Thermodesulfobacteriota</taxon>
        <taxon>Desulfovibrionia</taxon>
        <taxon>Desulfovibrionales</taxon>
        <taxon>Desulfovibrionaceae</taxon>
    </lineage>
</organism>
<evidence type="ECO:0000256" key="8">
    <source>
        <dbReference type="ARBA" id="ARBA00023012"/>
    </source>
</evidence>
<dbReference type="EMBL" id="CP046400">
    <property type="protein sequence ID" value="QGY39603.1"/>
    <property type="molecule type" value="Genomic_DNA"/>
</dbReference>
<gene>
    <name evidence="16" type="ORF">GM415_05545</name>
</gene>
<evidence type="ECO:0000256" key="6">
    <source>
        <dbReference type="ARBA" id="ARBA00022777"/>
    </source>
</evidence>
<evidence type="ECO:0000256" key="4">
    <source>
        <dbReference type="ARBA" id="ARBA00022679"/>
    </source>
</evidence>
<keyword evidence="5" id="KW-0547">Nucleotide-binding</keyword>
<dbReference type="PROSITE" id="PS50112">
    <property type="entry name" value="PAS"/>
    <property type="match status" value="2"/>
</dbReference>
<dbReference type="Gene3D" id="1.10.287.130">
    <property type="match status" value="1"/>
</dbReference>
<feature type="domain" description="PAS" evidence="14">
    <location>
        <begin position="492"/>
        <end position="563"/>
    </location>
</feature>
<dbReference type="Pfam" id="PF08448">
    <property type="entry name" value="PAS_4"/>
    <property type="match status" value="1"/>
</dbReference>
<feature type="domain" description="Histidine kinase" evidence="12">
    <location>
        <begin position="824"/>
        <end position="1047"/>
    </location>
</feature>
<dbReference type="Pfam" id="PF13426">
    <property type="entry name" value="PAS_9"/>
    <property type="match status" value="2"/>
</dbReference>
<evidence type="ECO:0000256" key="10">
    <source>
        <dbReference type="ARBA" id="ARBA00068150"/>
    </source>
</evidence>
<dbReference type="KEGG" id="psel:GM415_05545"/>
<dbReference type="InterPro" id="IPR011006">
    <property type="entry name" value="CheY-like_superfamily"/>
</dbReference>
<feature type="domain" description="Response regulatory" evidence="13">
    <location>
        <begin position="1069"/>
        <end position="1189"/>
    </location>
</feature>
<dbReference type="InterPro" id="IPR029016">
    <property type="entry name" value="GAF-like_dom_sf"/>
</dbReference>
<dbReference type="PROSITE" id="PS50110">
    <property type="entry name" value="RESPONSE_REGULATORY"/>
    <property type="match status" value="2"/>
</dbReference>
<dbReference type="SUPFAM" id="SSF55874">
    <property type="entry name" value="ATPase domain of HSP90 chaperone/DNA topoisomerase II/histidine kinase"/>
    <property type="match status" value="1"/>
</dbReference>
<feature type="modified residue" description="4-aspartylphosphate" evidence="11">
    <location>
        <position position="1118"/>
    </location>
</feature>
<evidence type="ECO:0000259" key="13">
    <source>
        <dbReference type="PROSITE" id="PS50110"/>
    </source>
</evidence>
<accession>A0A6I6JGH0</accession>
<proteinExistence type="predicted"/>
<dbReference type="FunFam" id="1.10.287.130:FF:000002">
    <property type="entry name" value="Two-component osmosensing histidine kinase"/>
    <property type="match status" value="1"/>
</dbReference>
<evidence type="ECO:0000256" key="5">
    <source>
        <dbReference type="ARBA" id="ARBA00022741"/>
    </source>
</evidence>
<evidence type="ECO:0000313" key="16">
    <source>
        <dbReference type="EMBL" id="QGY39603.1"/>
    </source>
</evidence>
<dbReference type="CDD" id="cd16922">
    <property type="entry name" value="HATPase_EvgS-ArcB-TorS-like"/>
    <property type="match status" value="1"/>
</dbReference>
<evidence type="ECO:0000259" key="14">
    <source>
        <dbReference type="PROSITE" id="PS50112"/>
    </source>
</evidence>
<feature type="domain" description="Response regulatory" evidence="13">
    <location>
        <begin position="1"/>
        <end position="97"/>
    </location>
</feature>
<dbReference type="InterPro" id="IPR013656">
    <property type="entry name" value="PAS_4"/>
</dbReference>
<dbReference type="SMART" id="SM00448">
    <property type="entry name" value="REC"/>
    <property type="match status" value="2"/>
</dbReference>
<evidence type="ECO:0000259" key="12">
    <source>
        <dbReference type="PROSITE" id="PS50109"/>
    </source>
</evidence>
<dbReference type="CDD" id="cd17546">
    <property type="entry name" value="REC_hyHK_CKI1_RcsC-like"/>
    <property type="match status" value="1"/>
</dbReference>
<keyword evidence="6" id="KW-0418">Kinase</keyword>
<keyword evidence="17" id="KW-1185">Reference proteome</keyword>
<dbReference type="EC" id="2.7.13.3" evidence="2"/>
<dbReference type="CDD" id="cd00082">
    <property type="entry name" value="HisKA"/>
    <property type="match status" value="1"/>
</dbReference>
<evidence type="ECO:0000256" key="9">
    <source>
        <dbReference type="ARBA" id="ARBA00064003"/>
    </source>
</evidence>
<dbReference type="PROSITE" id="PS50109">
    <property type="entry name" value="HIS_KIN"/>
    <property type="match status" value="1"/>
</dbReference>
<dbReference type="Gene3D" id="3.40.50.2300">
    <property type="match status" value="2"/>
</dbReference>
<dbReference type="CDD" id="cd00130">
    <property type="entry name" value="PAS"/>
    <property type="match status" value="3"/>
</dbReference>
<dbReference type="InterPro" id="IPR003018">
    <property type="entry name" value="GAF"/>
</dbReference>
<dbReference type="SUPFAM" id="SSF55781">
    <property type="entry name" value="GAF domain-like"/>
    <property type="match status" value="1"/>
</dbReference>
<dbReference type="SUPFAM" id="SSF55785">
    <property type="entry name" value="PYP-like sensor domain (PAS domain)"/>
    <property type="match status" value="4"/>
</dbReference>
<protein>
    <recommendedName>
        <fullName evidence="10">Sensory/regulatory protein RpfC</fullName>
        <ecNumber evidence="2">2.7.13.3</ecNumber>
    </recommendedName>
</protein>
<dbReference type="InterPro" id="IPR004358">
    <property type="entry name" value="Sig_transdc_His_kin-like_C"/>
</dbReference>